<dbReference type="PATRIC" id="fig|1348662.3.peg.893"/>
<proteinExistence type="predicted"/>
<protein>
    <submittedName>
        <fullName evidence="1">Uncharacterized protein</fullName>
    </submittedName>
</protein>
<accession>U3GX50</accession>
<reference evidence="1 2" key="1">
    <citation type="journal article" date="2013" name="Genome Announc.">
        <title>Whole-Genome Sequence of the Clinical Strain Corynebacterium argentoratense DSM 44202, Isolated from a Human Throat Specimen.</title>
        <authorList>
            <person name="Bomholt C."/>
            <person name="Glaub A."/>
            <person name="Gravermann K."/>
            <person name="Albersmeier A."/>
            <person name="Brinkrolf K."/>
            <person name="Ruckert C."/>
            <person name="Tauch A."/>
        </authorList>
    </citation>
    <scope>NUCLEOTIDE SEQUENCE [LARGE SCALE GENOMIC DNA]</scope>
    <source>
        <strain evidence="1">DSM 44202</strain>
    </source>
</reference>
<dbReference type="KEGG" id="caz:CARG_04540"/>
<keyword evidence="2" id="KW-1185">Reference proteome</keyword>
<dbReference type="STRING" id="1348662.CARG_04540"/>
<dbReference type="Proteomes" id="UP000016943">
    <property type="component" value="Chromosome"/>
</dbReference>
<evidence type="ECO:0000313" key="2">
    <source>
        <dbReference type="Proteomes" id="UP000016943"/>
    </source>
</evidence>
<dbReference type="HOGENOM" id="CLU_2568016_0_0_11"/>
<evidence type="ECO:0000313" key="1">
    <source>
        <dbReference type="EMBL" id="AGU15048.1"/>
    </source>
</evidence>
<name>U3GX50_9CORY</name>
<organism evidence="1 2">
    <name type="scientific">Corynebacterium argentoratense DSM 44202</name>
    <dbReference type="NCBI Taxonomy" id="1348662"/>
    <lineage>
        <taxon>Bacteria</taxon>
        <taxon>Bacillati</taxon>
        <taxon>Actinomycetota</taxon>
        <taxon>Actinomycetes</taxon>
        <taxon>Mycobacteriales</taxon>
        <taxon>Corynebacteriaceae</taxon>
        <taxon>Corynebacterium</taxon>
    </lineage>
</organism>
<sequence length="81" mass="9154">MYFHRAFTVAGLSVNGMNMHTACYVTETFARSRQAMLRGSASAYCDGWVDAATDLRRRVDEFYDPYINLDHEQCDAHALAA</sequence>
<gene>
    <name evidence="1" type="ORF">CARG_04540</name>
</gene>
<dbReference type="AlphaFoldDB" id="U3GX50"/>
<dbReference type="EMBL" id="CP006365">
    <property type="protein sequence ID" value="AGU15048.1"/>
    <property type="molecule type" value="Genomic_DNA"/>
</dbReference>